<gene>
    <name evidence="1" type="ORF">HPB47_017630</name>
</gene>
<sequence length="696" mass="77993">MSSAQDEVERVFTKVFAFQKSSAWQLPADPNRWCSEADVAWSLPDFKRLKTELNATKSLLNDMDPAAWRKHTTWTNRAGNVLNKVRKTAKPALLTQAWCKFYELLHEFQLADADPLRSFHLCEAPGAFVTALQHYLLSETGSKDTWAWYANSLNPYYEGNCSKSTVADDRLMFGTLERWYFGQDQTGDVMSPEFKIEEFLEGKEKFHLVTADGSVDCQDDPAEQESTVAALHGAEIAAAFKLLADGGHFVLKMFTFFESFSVSLLYLLNCVFEKVTVKKPACSKPGNSEVYVVCKGYQKHLITEANLTVLTGESSATKAAFCFKDVEDLPKDFLGQVDKCVRFFKDLQEEVINENIRWFRIDMNQEACSRLQHIKEAVAFTYVKKCRCRRVDDPTTALLFEDQTTVKSGGWNVASFAERSGRRDWWKDRISDLRKILAASSAPQDYLNGSSPFFRTALLDRTEASKASADWIQTGRNYGSFPGLSKFCSRHLLDLSLMLGLQEQADSPKESGKIEPKMGETDSADLVSDMDTTNKTSALPQQKPPVIFLDSRDSKKAAESVLRELLQLEPGASLRLRFAETLSRFSVGLLYLVSSLFTTTTVTELSADSVARWPVWTLDGLLAEKADPVLKHLESIASTECKEDMVVLEVAPLRTLCWSGLGRFARSVNDAVVHRYASAVLDAAEKERSAGLVEEA</sequence>
<protein>
    <submittedName>
        <fullName evidence="1">Uncharacterized protein</fullName>
    </submittedName>
</protein>
<name>A0AC60QNT7_IXOPE</name>
<comment type="caution">
    <text evidence="1">The sequence shown here is derived from an EMBL/GenBank/DDBJ whole genome shotgun (WGS) entry which is preliminary data.</text>
</comment>
<evidence type="ECO:0000313" key="1">
    <source>
        <dbReference type="EMBL" id="KAG0437056.1"/>
    </source>
</evidence>
<reference evidence="1 2" key="1">
    <citation type="journal article" date="2020" name="Cell">
        <title>Large-Scale Comparative Analyses of Tick Genomes Elucidate Their Genetic Diversity and Vector Capacities.</title>
        <authorList>
            <consortium name="Tick Genome and Microbiome Consortium (TIGMIC)"/>
            <person name="Jia N."/>
            <person name="Wang J."/>
            <person name="Shi W."/>
            <person name="Du L."/>
            <person name="Sun Y."/>
            <person name="Zhan W."/>
            <person name="Jiang J.F."/>
            <person name="Wang Q."/>
            <person name="Zhang B."/>
            <person name="Ji P."/>
            <person name="Bell-Sakyi L."/>
            <person name="Cui X.M."/>
            <person name="Yuan T.T."/>
            <person name="Jiang B.G."/>
            <person name="Yang W.F."/>
            <person name="Lam T.T."/>
            <person name="Chang Q.C."/>
            <person name="Ding S.J."/>
            <person name="Wang X.J."/>
            <person name="Zhu J.G."/>
            <person name="Ruan X.D."/>
            <person name="Zhao L."/>
            <person name="Wei J.T."/>
            <person name="Ye R.Z."/>
            <person name="Que T.C."/>
            <person name="Du C.H."/>
            <person name="Zhou Y.H."/>
            <person name="Cheng J.X."/>
            <person name="Dai P.F."/>
            <person name="Guo W.B."/>
            <person name="Han X.H."/>
            <person name="Huang E.J."/>
            <person name="Li L.F."/>
            <person name="Wei W."/>
            <person name="Gao Y.C."/>
            <person name="Liu J.Z."/>
            <person name="Shao H.Z."/>
            <person name="Wang X."/>
            <person name="Wang C.C."/>
            <person name="Yang T.C."/>
            <person name="Huo Q.B."/>
            <person name="Li W."/>
            <person name="Chen H.Y."/>
            <person name="Chen S.E."/>
            <person name="Zhou L.G."/>
            <person name="Ni X.B."/>
            <person name="Tian J.H."/>
            <person name="Sheng Y."/>
            <person name="Liu T."/>
            <person name="Pan Y.S."/>
            <person name="Xia L.Y."/>
            <person name="Li J."/>
            <person name="Zhao F."/>
            <person name="Cao W.C."/>
        </authorList>
    </citation>
    <scope>NUCLEOTIDE SEQUENCE [LARGE SCALE GENOMIC DNA]</scope>
    <source>
        <strain evidence="1">Iper-2018</strain>
    </source>
</reference>
<organism evidence="1 2">
    <name type="scientific">Ixodes persulcatus</name>
    <name type="common">Taiga tick</name>
    <dbReference type="NCBI Taxonomy" id="34615"/>
    <lineage>
        <taxon>Eukaryota</taxon>
        <taxon>Metazoa</taxon>
        <taxon>Ecdysozoa</taxon>
        <taxon>Arthropoda</taxon>
        <taxon>Chelicerata</taxon>
        <taxon>Arachnida</taxon>
        <taxon>Acari</taxon>
        <taxon>Parasitiformes</taxon>
        <taxon>Ixodida</taxon>
        <taxon>Ixodoidea</taxon>
        <taxon>Ixodidae</taxon>
        <taxon>Ixodinae</taxon>
        <taxon>Ixodes</taxon>
    </lineage>
</organism>
<accession>A0AC60QNT7</accession>
<keyword evidence="2" id="KW-1185">Reference proteome</keyword>
<proteinExistence type="predicted"/>
<dbReference type="EMBL" id="JABSTQ010006569">
    <property type="protein sequence ID" value="KAG0437056.1"/>
    <property type="molecule type" value="Genomic_DNA"/>
</dbReference>
<dbReference type="Proteomes" id="UP000805193">
    <property type="component" value="Unassembled WGS sequence"/>
</dbReference>
<evidence type="ECO:0000313" key="2">
    <source>
        <dbReference type="Proteomes" id="UP000805193"/>
    </source>
</evidence>